<reference evidence="3" key="1">
    <citation type="submission" date="2020-02" db="EMBL/GenBank/DDBJ databases">
        <authorList>
            <person name="Meier V. D."/>
        </authorList>
    </citation>
    <scope>NUCLEOTIDE SEQUENCE</scope>
    <source>
        <strain evidence="3">AVDCRST_MAG81</strain>
    </source>
</reference>
<feature type="region of interest" description="Disordered" evidence="1">
    <location>
        <begin position="68"/>
        <end position="110"/>
    </location>
</feature>
<evidence type="ECO:0000256" key="1">
    <source>
        <dbReference type="SAM" id="MobiDB-lite"/>
    </source>
</evidence>
<sequence length="122" mass="12979">MKLIPFNLPTLRLVRLVFAVCVSTLLIFSSAFPAFADVNGDQPKRGGEANLLGIEQKAGDLARETPMSLEKTQAEANQGLNEIQGAADADKMKNPENSSAPSVEGNVQGKLEKAINKLQGKG</sequence>
<dbReference type="EMBL" id="CADCWO010000165">
    <property type="protein sequence ID" value="CAA9581002.1"/>
    <property type="molecule type" value="Genomic_DNA"/>
</dbReference>
<protein>
    <recommendedName>
        <fullName evidence="4">Low temperature-induced protein</fullName>
    </recommendedName>
</protein>
<keyword evidence="2" id="KW-0732">Signal</keyword>
<feature type="signal peptide" evidence="2">
    <location>
        <begin position="1"/>
        <end position="36"/>
    </location>
</feature>
<organism evidence="3">
    <name type="scientific">uncultured Synechococcales cyanobacterium</name>
    <dbReference type="NCBI Taxonomy" id="1936017"/>
    <lineage>
        <taxon>Bacteria</taxon>
        <taxon>Bacillati</taxon>
        <taxon>Cyanobacteriota</taxon>
        <taxon>Cyanophyceae</taxon>
        <taxon>Synechococcales</taxon>
        <taxon>environmental samples</taxon>
    </lineage>
</organism>
<evidence type="ECO:0000313" key="3">
    <source>
        <dbReference type="EMBL" id="CAA9581002.1"/>
    </source>
</evidence>
<accession>A0A6J4VRE2</accession>
<proteinExistence type="predicted"/>
<gene>
    <name evidence="3" type="ORF">AVDCRST_MAG81-3610</name>
</gene>
<evidence type="ECO:0008006" key="4">
    <source>
        <dbReference type="Google" id="ProtNLM"/>
    </source>
</evidence>
<dbReference type="AlphaFoldDB" id="A0A6J4VRE2"/>
<name>A0A6J4VRE2_9CYAN</name>
<evidence type="ECO:0000256" key="2">
    <source>
        <dbReference type="SAM" id="SignalP"/>
    </source>
</evidence>
<feature type="compositionally biased region" description="Polar residues" evidence="1">
    <location>
        <begin position="70"/>
        <end position="81"/>
    </location>
</feature>
<feature type="chain" id="PRO_5026810390" description="Low temperature-induced protein" evidence="2">
    <location>
        <begin position="37"/>
        <end position="122"/>
    </location>
</feature>